<dbReference type="Proteomes" id="UP000268059">
    <property type="component" value="Chromosome"/>
</dbReference>
<reference evidence="7 8" key="1">
    <citation type="submission" date="2018-11" db="EMBL/GenBank/DDBJ databases">
        <title>Novel Erysipelotrichaceae bacterium isolated from small intestine of a swine.</title>
        <authorList>
            <person name="Kim J.S."/>
            <person name="Choe H."/>
            <person name="Lee Y.R."/>
            <person name="Kim K.M."/>
            <person name="Park D.S."/>
        </authorList>
    </citation>
    <scope>NUCLEOTIDE SEQUENCE [LARGE SCALE GENOMIC DNA]</scope>
    <source>
        <strain evidence="7 8">SG0102</strain>
    </source>
</reference>
<dbReference type="KEGG" id="ebm:SG0102_00210"/>
<dbReference type="OrthoDB" id="9768127at2"/>
<dbReference type="GO" id="GO:0008360">
    <property type="term" value="P:regulation of cell shape"/>
    <property type="evidence" value="ECO:0007669"/>
    <property type="project" value="UniProtKB-UniRule"/>
</dbReference>
<feature type="binding site" evidence="6">
    <location>
        <begin position="13"/>
        <end position="15"/>
    </location>
    <ligand>
        <name>ATP</name>
        <dbReference type="ChEBI" id="CHEBI:30616"/>
    </ligand>
</feature>
<dbReference type="PANTHER" id="PTHR42749">
    <property type="entry name" value="CELL SHAPE-DETERMINING PROTEIN MREB"/>
    <property type="match status" value="1"/>
</dbReference>
<dbReference type="EMBL" id="AP019309">
    <property type="protein sequence ID" value="BBH25087.1"/>
    <property type="molecule type" value="Genomic_DNA"/>
</dbReference>
<dbReference type="AlphaFoldDB" id="A0A3G9J1M4"/>
<sequence length="329" mass="35162">MSLSKEIGIDLGTANILIYLKGTGIVVNEPSVVTINTETNKPVAVGEEAREMLGKTPGRLKAIRPLKDGVIADFQITEILITHFINKLNLKGLFSRPVILICCPSNITSIEKSAIQDVALRCGAKRVYIEEEPKVAAIGAGLDISKPSGNMVVDIGGGTTDVAVLSLGDIVTSQSLKIAGNRMDSEIVKYVKDKYKLLIGDSTAEHVKMQIGCAFDGDPDNKVDCRGRDIVTGLPKTIQISEAEVEEALHEVCAAILASAKQVLEQTPPELSADIVNKGVFLTGGGALLHNLDKFMEQGLKVPVFVADHPLNCVAEGCGVMLENTEYLQ</sequence>
<dbReference type="PANTHER" id="PTHR42749:SF4">
    <property type="entry name" value="CELL SHAPE-DETERMINING PROTEIN MBL"/>
    <property type="match status" value="1"/>
</dbReference>
<accession>A0A3G9J1M4</accession>
<keyword evidence="2 6" id="KW-0547">Nucleotide-binding</keyword>
<dbReference type="HAMAP" id="MF_02207">
    <property type="entry name" value="MreB"/>
    <property type="match status" value="1"/>
</dbReference>
<gene>
    <name evidence="7" type="primary">mbl_1</name>
    <name evidence="6" type="synonym">mreB</name>
    <name evidence="7" type="ORF">SG0102_00210</name>
</gene>
<dbReference type="Gene3D" id="3.30.420.40">
    <property type="match status" value="2"/>
</dbReference>
<evidence type="ECO:0000256" key="2">
    <source>
        <dbReference type="ARBA" id="ARBA00022741"/>
    </source>
</evidence>
<dbReference type="FunCoup" id="A0A3G9J1M4">
    <property type="interactions" value="15"/>
</dbReference>
<evidence type="ECO:0000313" key="7">
    <source>
        <dbReference type="EMBL" id="BBH25087.1"/>
    </source>
</evidence>
<comment type="subcellular location">
    <subcellularLocation>
        <location evidence="6">Cytoplasm</location>
    </subcellularLocation>
    <text evidence="6">Membrane-associated.</text>
</comment>
<evidence type="ECO:0000313" key="8">
    <source>
        <dbReference type="Proteomes" id="UP000268059"/>
    </source>
</evidence>
<evidence type="ECO:0000256" key="6">
    <source>
        <dbReference type="HAMAP-Rule" id="MF_02207"/>
    </source>
</evidence>
<dbReference type="InParanoid" id="A0A3G9J1M4"/>
<protein>
    <recommendedName>
        <fullName evidence="6">Cell shape-determining protein MreB</fullName>
    </recommendedName>
</protein>
<evidence type="ECO:0000256" key="4">
    <source>
        <dbReference type="ARBA" id="ARBA00022960"/>
    </source>
</evidence>
<feature type="binding site" evidence="6">
    <location>
        <begin position="157"/>
        <end position="159"/>
    </location>
    <ligand>
        <name>ATP</name>
        <dbReference type="ChEBI" id="CHEBI:30616"/>
    </ligand>
</feature>
<evidence type="ECO:0000256" key="3">
    <source>
        <dbReference type="ARBA" id="ARBA00022840"/>
    </source>
</evidence>
<name>A0A3G9J1M4_9FIRM</name>
<comment type="function">
    <text evidence="6">Forms membrane-associated dynamic filaments that are essential for cell shape determination. Acts by regulating cell wall synthesis and cell elongation, and thus cell shape. A feedback loop between cell geometry and MreB localization may maintain elongated cell shape by targeting cell wall growth to regions of negative cell wall curvature.</text>
</comment>
<dbReference type="InterPro" id="IPR043129">
    <property type="entry name" value="ATPase_NBD"/>
</dbReference>
<dbReference type="PRINTS" id="PR01652">
    <property type="entry name" value="SHAPEPROTEIN"/>
</dbReference>
<organism evidence="7 8">
    <name type="scientific">Intestinibaculum porci</name>
    <dbReference type="NCBI Taxonomy" id="2487118"/>
    <lineage>
        <taxon>Bacteria</taxon>
        <taxon>Bacillati</taxon>
        <taxon>Bacillota</taxon>
        <taxon>Erysipelotrichia</taxon>
        <taxon>Erysipelotrichales</taxon>
        <taxon>Erysipelotrichaceae</taxon>
        <taxon>Intestinibaculum</taxon>
    </lineage>
</organism>
<dbReference type="SUPFAM" id="SSF53067">
    <property type="entry name" value="Actin-like ATPase domain"/>
    <property type="match status" value="2"/>
</dbReference>
<evidence type="ECO:0000256" key="5">
    <source>
        <dbReference type="ARBA" id="ARBA00023458"/>
    </source>
</evidence>
<dbReference type="CDD" id="cd10225">
    <property type="entry name" value="ASKHA_NBD_MreB-like"/>
    <property type="match status" value="1"/>
</dbReference>
<dbReference type="InterPro" id="IPR056546">
    <property type="entry name" value="MreB_MamK-like"/>
</dbReference>
<dbReference type="RefSeq" id="WP_125118069.1">
    <property type="nucleotide sequence ID" value="NZ_AP019309.1"/>
</dbReference>
<dbReference type="GO" id="GO:0000902">
    <property type="term" value="P:cell morphogenesis"/>
    <property type="evidence" value="ECO:0007669"/>
    <property type="project" value="InterPro"/>
</dbReference>
<comment type="subunit">
    <text evidence="6">Forms polymers.</text>
</comment>
<dbReference type="GO" id="GO:0005524">
    <property type="term" value="F:ATP binding"/>
    <property type="evidence" value="ECO:0007669"/>
    <property type="project" value="UniProtKB-KW"/>
</dbReference>
<keyword evidence="3 6" id="KW-0067">ATP-binding</keyword>
<feature type="binding site" evidence="6">
    <location>
        <begin position="285"/>
        <end position="288"/>
    </location>
    <ligand>
        <name>ATP</name>
        <dbReference type="ChEBI" id="CHEBI:30616"/>
    </ligand>
</feature>
<dbReference type="NCBIfam" id="NF010539">
    <property type="entry name" value="PRK13927.1"/>
    <property type="match status" value="1"/>
</dbReference>
<comment type="similarity">
    <text evidence="5 6">Belongs to the FtsA/MreB family.</text>
</comment>
<keyword evidence="1 6" id="KW-0963">Cytoplasm</keyword>
<evidence type="ECO:0000256" key="1">
    <source>
        <dbReference type="ARBA" id="ARBA00022490"/>
    </source>
</evidence>
<proteinExistence type="inferred from homology"/>
<dbReference type="Pfam" id="PF06723">
    <property type="entry name" value="MreB_Mbl"/>
    <property type="match status" value="1"/>
</dbReference>
<keyword evidence="8" id="KW-1185">Reference proteome</keyword>
<dbReference type="InterPro" id="IPR004753">
    <property type="entry name" value="MreB"/>
</dbReference>
<dbReference type="GO" id="GO:0005737">
    <property type="term" value="C:cytoplasm"/>
    <property type="evidence" value="ECO:0007669"/>
    <property type="project" value="UniProtKB-SubCell"/>
</dbReference>
<feature type="binding site" evidence="6">
    <location>
        <begin position="205"/>
        <end position="208"/>
    </location>
    <ligand>
        <name>ATP</name>
        <dbReference type="ChEBI" id="CHEBI:30616"/>
    </ligand>
</feature>
<dbReference type="NCBIfam" id="TIGR00904">
    <property type="entry name" value="mreB"/>
    <property type="match status" value="1"/>
</dbReference>
<keyword evidence="4 6" id="KW-0133">Cell shape</keyword>